<dbReference type="RefSeq" id="WP_281841022.1">
    <property type="nucleotide sequence ID" value="NZ_BROH01000001.1"/>
</dbReference>
<name>A0ABQ5LQ11_9RHOB</name>
<dbReference type="EMBL" id="BROH01000001">
    <property type="protein sequence ID" value="GKY87090.1"/>
    <property type="molecule type" value="Genomic_DNA"/>
</dbReference>
<evidence type="ECO:0000259" key="1">
    <source>
        <dbReference type="Pfam" id="PF07110"/>
    </source>
</evidence>
<accession>A0ABQ5LQ11</accession>
<evidence type="ECO:0000313" key="3">
    <source>
        <dbReference type="Proteomes" id="UP001144205"/>
    </source>
</evidence>
<organism evidence="2 3">
    <name type="scientific">Sinisalibacter aestuarii</name>
    <dbReference type="NCBI Taxonomy" id="2949426"/>
    <lineage>
        <taxon>Bacteria</taxon>
        <taxon>Pseudomonadati</taxon>
        <taxon>Pseudomonadota</taxon>
        <taxon>Alphaproteobacteria</taxon>
        <taxon>Rhodobacterales</taxon>
        <taxon>Roseobacteraceae</taxon>
        <taxon>Sinisalibacter</taxon>
    </lineage>
</organism>
<gene>
    <name evidence="2" type="ORF">STA1M1_09590</name>
</gene>
<dbReference type="InterPro" id="IPR011008">
    <property type="entry name" value="Dimeric_a/b-barrel"/>
</dbReference>
<dbReference type="Pfam" id="PF07110">
    <property type="entry name" value="EthD"/>
    <property type="match status" value="1"/>
</dbReference>
<dbReference type="InterPro" id="IPR009799">
    <property type="entry name" value="EthD_dom"/>
</dbReference>
<evidence type="ECO:0000313" key="2">
    <source>
        <dbReference type="EMBL" id="GKY87090.1"/>
    </source>
</evidence>
<proteinExistence type="predicted"/>
<comment type="caution">
    <text evidence="2">The sequence shown here is derived from an EMBL/GenBank/DDBJ whole genome shotgun (WGS) entry which is preliminary data.</text>
</comment>
<dbReference type="NCBIfam" id="TIGR02118">
    <property type="entry name" value="EthD family reductase"/>
    <property type="match status" value="1"/>
</dbReference>
<reference evidence="2" key="1">
    <citation type="journal article" date="2023" name="Int. J. Syst. Evol. Microbiol.">
        <title>Sinisalibacter aestuarii sp. nov., isolated from estuarine sediment of the Arakawa River.</title>
        <authorList>
            <person name="Arafat S.T."/>
            <person name="Hirano S."/>
            <person name="Sato A."/>
            <person name="Takeuchi K."/>
            <person name="Yasuda T."/>
            <person name="Terahara T."/>
            <person name="Hamada M."/>
            <person name="Kobayashi T."/>
        </authorList>
    </citation>
    <scope>NUCLEOTIDE SEQUENCE</scope>
    <source>
        <strain evidence="2">B-399</strain>
    </source>
</reference>
<dbReference type="Gene3D" id="3.30.70.100">
    <property type="match status" value="1"/>
</dbReference>
<dbReference type="SUPFAM" id="SSF54909">
    <property type="entry name" value="Dimeric alpha+beta barrel"/>
    <property type="match status" value="1"/>
</dbReference>
<feature type="domain" description="EthD" evidence="1">
    <location>
        <begin position="12"/>
        <end position="95"/>
    </location>
</feature>
<keyword evidence="3" id="KW-1185">Reference proteome</keyword>
<dbReference type="Proteomes" id="UP001144205">
    <property type="component" value="Unassembled WGS sequence"/>
</dbReference>
<protein>
    <recommendedName>
        <fullName evidence="1">EthD domain-containing protein</fullName>
    </recommendedName>
</protein>
<sequence>MLKRITLLARRDDLTFDEFSNHWFTVHGDIVKDMPMVHGYIQNPIKARLLTALNAENPFSFDGIVELWFKDQAAQDVAFAADAAKLLPKDELNFIRGITIFPVTEDRSGPEGLPVKVIIAARFGDGSDRGQDNTKALVGQLAALDGVQVVSVNHLDEVGWREHLWHEPLAPNALIELGFDSEGALDAFAGLSGLADIYASLTDGNGVLEAYQVSPRRII</sequence>